<accession>A0A0C2WUR0</accession>
<dbReference type="EMBL" id="KN818297">
    <property type="protein sequence ID" value="KIL60506.1"/>
    <property type="molecule type" value="Genomic_DNA"/>
</dbReference>
<sequence length="276" mass="31152">MALDALVSTRRAGEPLTLLMETYNEVLSLIPTIRTYTLLVQALTDRDFEVQQVIRTIQTRIQRRTSVDKDEDWLEQQHGSRNDPLAQGQFSEVVRPDMIEFLASRGMIDNLNDTFEWMLTDGAKDGIAPTVTQRVISFAAYAGPRLFRCGTEVVEKVMIDVGKRSAMVWEESLSHGLVDLGAKVMLDYAEILIILYGTSAVPRIGKLYTQPNCLPRFGCYDARTHGTLSGMASLAKALPMVYPVKWAKEKAKDDPQGRTDFEVEEFVRRVSVMRNQ</sequence>
<reference evidence="2 3" key="1">
    <citation type="submission" date="2014-04" db="EMBL/GenBank/DDBJ databases">
        <title>Evolutionary Origins and Diversification of the Mycorrhizal Mutualists.</title>
        <authorList>
            <consortium name="DOE Joint Genome Institute"/>
            <consortium name="Mycorrhizal Genomics Consortium"/>
            <person name="Kohler A."/>
            <person name="Kuo A."/>
            <person name="Nagy L.G."/>
            <person name="Floudas D."/>
            <person name="Copeland A."/>
            <person name="Barry K.W."/>
            <person name="Cichocki N."/>
            <person name="Veneault-Fourrey C."/>
            <person name="LaButti K."/>
            <person name="Lindquist E.A."/>
            <person name="Lipzen A."/>
            <person name="Lundell T."/>
            <person name="Morin E."/>
            <person name="Murat C."/>
            <person name="Riley R."/>
            <person name="Ohm R."/>
            <person name="Sun H."/>
            <person name="Tunlid A."/>
            <person name="Henrissat B."/>
            <person name="Grigoriev I.V."/>
            <person name="Hibbett D.S."/>
            <person name="Martin F."/>
        </authorList>
    </citation>
    <scope>NUCLEOTIDE SEQUENCE [LARGE SCALE GENOMIC DNA]</scope>
    <source>
        <strain evidence="2 3">Koide BX008</strain>
    </source>
</reference>
<dbReference type="HOGENOM" id="CLU_1008232_0_0_1"/>
<gene>
    <name evidence="2" type="ORF">M378DRAFT_26471</name>
</gene>
<dbReference type="OrthoDB" id="411857at2759"/>
<evidence type="ECO:0000313" key="2">
    <source>
        <dbReference type="EMBL" id="KIL60506.1"/>
    </source>
</evidence>
<feature type="region of interest" description="Disordered" evidence="1">
    <location>
        <begin position="68"/>
        <end position="87"/>
    </location>
</feature>
<dbReference type="Proteomes" id="UP000054549">
    <property type="component" value="Unassembled WGS sequence"/>
</dbReference>
<evidence type="ECO:0000256" key="1">
    <source>
        <dbReference type="SAM" id="MobiDB-lite"/>
    </source>
</evidence>
<dbReference type="InParanoid" id="A0A0C2WUR0"/>
<organism evidence="2 3">
    <name type="scientific">Amanita muscaria (strain Koide BX008)</name>
    <dbReference type="NCBI Taxonomy" id="946122"/>
    <lineage>
        <taxon>Eukaryota</taxon>
        <taxon>Fungi</taxon>
        <taxon>Dikarya</taxon>
        <taxon>Basidiomycota</taxon>
        <taxon>Agaricomycotina</taxon>
        <taxon>Agaricomycetes</taxon>
        <taxon>Agaricomycetidae</taxon>
        <taxon>Agaricales</taxon>
        <taxon>Pluteineae</taxon>
        <taxon>Amanitaceae</taxon>
        <taxon>Amanita</taxon>
    </lineage>
</organism>
<proteinExistence type="predicted"/>
<keyword evidence="3" id="KW-1185">Reference proteome</keyword>
<dbReference type="STRING" id="946122.A0A0C2WUR0"/>
<protein>
    <submittedName>
        <fullName evidence="2">Uncharacterized protein</fullName>
    </submittedName>
</protein>
<evidence type="ECO:0000313" key="3">
    <source>
        <dbReference type="Proteomes" id="UP000054549"/>
    </source>
</evidence>
<name>A0A0C2WUR0_AMAMK</name>
<dbReference type="AlphaFoldDB" id="A0A0C2WUR0"/>